<organism evidence="1 2">
    <name type="scientific">Paramecium primaurelia</name>
    <dbReference type="NCBI Taxonomy" id="5886"/>
    <lineage>
        <taxon>Eukaryota</taxon>
        <taxon>Sar</taxon>
        <taxon>Alveolata</taxon>
        <taxon>Ciliophora</taxon>
        <taxon>Intramacronucleata</taxon>
        <taxon>Oligohymenophorea</taxon>
        <taxon>Peniculida</taxon>
        <taxon>Parameciidae</taxon>
        <taxon>Paramecium</taxon>
    </lineage>
</organism>
<dbReference type="Proteomes" id="UP000688137">
    <property type="component" value="Unassembled WGS sequence"/>
</dbReference>
<proteinExistence type="predicted"/>
<reference evidence="1" key="1">
    <citation type="submission" date="2021-01" db="EMBL/GenBank/DDBJ databases">
        <authorList>
            <consortium name="Genoscope - CEA"/>
            <person name="William W."/>
        </authorList>
    </citation>
    <scope>NUCLEOTIDE SEQUENCE</scope>
</reference>
<comment type="caution">
    <text evidence="1">The sequence shown here is derived from an EMBL/GenBank/DDBJ whole genome shotgun (WGS) entry which is preliminary data.</text>
</comment>
<protein>
    <submittedName>
        <fullName evidence="1">Uncharacterized protein</fullName>
    </submittedName>
</protein>
<evidence type="ECO:0000313" key="2">
    <source>
        <dbReference type="Proteomes" id="UP000688137"/>
    </source>
</evidence>
<name>A0A8S1Q5K1_PARPR</name>
<keyword evidence="2" id="KW-1185">Reference proteome</keyword>
<dbReference type="AlphaFoldDB" id="A0A8S1Q5K1"/>
<gene>
    <name evidence="1" type="ORF">PPRIM_AZ9-3.1.T1430119</name>
</gene>
<dbReference type="EMBL" id="CAJJDM010000147">
    <property type="protein sequence ID" value="CAD8110305.1"/>
    <property type="molecule type" value="Genomic_DNA"/>
</dbReference>
<sequence length="42" mass="4862">MKSFLRAYIRMVERLANGTQNLDLSSLMTFIILVVELMTTKI</sequence>
<evidence type="ECO:0000313" key="1">
    <source>
        <dbReference type="EMBL" id="CAD8110305.1"/>
    </source>
</evidence>
<accession>A0A8S1Q5K1</accession>